<name>A0ABW5P649_9DEIO</name>
<reference evidence="2" key="1">
    <citation type="journal article" date="2019" name="Int. J. Syst. Evol. Microbiol.">
        <title>The Global Catalogue of Microorganisms (GCM) 10K type strain sequencing project: providing services to taxonomists for standard genome sequencing and annotation.</title>
        <authorList>
            <consortium name="The Broad Institute Genomics Platform"/>
            <consortium name="The Broad Institute Genome Sequencing Center for Infectious Disease"/>
            <person name="Wu L."/>
            <person name="Ma J."/>
        </authorList>
    </citation>
    <scope>NUCLEOTIDE SEQUENCE [LARGE SCALE GENOMIC DNA]</scope>
    <source>
        <strain evidence="2">KCTC 33842</strain>
    </source>
</reference>
<accession>A0ABW5P649</accession>
<evidence type="ECO:0000313" key="1">
    <source>
        <dbReference type="EMBL" id="MFD2610769.1"/>
    </source>
</evidence>
<sequence length="121" mass="13070">MTVNAEHNATRAQLNTYRAATARLVAALDAHNAARACYDHAKDAHEDARRALLLDGVPGVPERATSAVQEAAMTRATDAQARALRAAREALRAAETELEAARVLERAEREVLRVVTVDATE</sequence>
<dbReference type="Proteomes" id="UP001597475">
    <property type="component" value="Unassembled WGS sequence"/>
</dbReference>
<dbReference type="RefSeq" id="WP_386847165.1">
    <property type="nucleotide sequence ID" value="NZ_JBHUMK010000079.1"/>
</dbReference>
<protein>
    <submittedName>
        <fullName evidence="1">Uncharacterized protein</fullName>
    </submittedName>
</protein>
<gene>
    <name evidence="1" type="ORF">ACFSR9_15210</name>
</gene>
<comment type="caution">
    <text evidence="1">The sequence shown here is derived from an EMBL/GenBank/DDBJ whole genome shotgun (WGS) entry which is preliminary data.</text>
</comment>
<keyword evidence="2" id="KW-1185">Reference proteome</keyword>
<organism evidence="1 2">
    <name type="scientific">Deinococcus taklimakanensis</name>
    <dbReference type="NCBI Taxonomy" id="536443"/>
    <lineage>
        <taxon>Bacteria</taxon>
        <taxon>Thermotogati</taxon>
        <taxon>Deinococcota</taxon>
        <taxon>Deinococci</taxon>
        <taxon>Deinococcales</taxon>
        <taxon>Deinococcaceae</taxon>
        <taxon>Deinococcus</taxon>
    </lineage>
</organism>
<evidence type="ECO:0000313" key="2">
    <source>
        <dbReference type="Proteomes" id="UP001597475"/>
    </source>
</evidence>
<proteinExistence type="predicted"/>
<dbReference type="EMBL" id="JBHUMK010000079">
    <property type="protein sequence ID" value="MFD2610769.1"/>
    <property type="molecule type" value="Genomic_DNA"/>
</dbReference>